<reference evidence="12 13" key="1">
    <citation type="journal article" date="2011" name="PLoS Pathog.">
        <title>Endophytic Life Strategies Decoded by Genome and Transcriptome Analyses of the Mutualistic Root Symbiont Piriformospora indica.</title>
        <authorList>
            <person name="Zuccaro A."/>
            <person name="Lahrmann U."/>
            <person name="Guldener U."/>
            <person name="Langen G."/>
            <person name="Pfiffi S."/>
            <person name="Biedenkopf D."/>
            <person name="Wong P."/>
            <person name="Samans B."/>
            <person name="Grimm C."/>
            <person name="Basiewicz M."/>
            <person name="Murat C."/>
            <person name="Martin F."/>
            <person name="Kogel K.H."/>
        </authorList>
    </citation>
    <scope>NUCLEOTIDE SEQUENCE [LARGE SCALE GENOMIC DNA]</scope>
    <source>
        <strain evidence="12 13">DSM 11827</strain>
    </source>
</reference>
<feature type="domain" description="PRMT5 oligomerisation" evidence="11">
    <location>
        <begin position="506"/>
        <end position="773"/>
    </location>
</feature>
<proteinExistence type="inferred from homology"/>
<evidence type="ECO:0000256" key="7">
    <source>
        <dbReference type="PIRSR" id="PIRSR015894-3"/>
    </source>
</evidence>
<evidence type="ECO:0000256" key="1">
    <source>
        <dbReference type="ARBA" id="ARBA00022603"/>
    </source>
</evidence>
<feature type="site" description="Critical for specifying symmetric addition of methyl groups" evidence="7">
    <location>
        <position position="372"/>
    </location>
</feature>
<dbReference type="Gene3D" id="2.70.160.11">
    <property type="entry name" value="Hnrnp arginine n-methyltransferase1"/>
    <property type="match status" value="1"/>
</dbReference>
<dbReference type="SUPFAM" id="SSF53335">
    <property type="entry name" value="S-adenosyl-L-methionine-dependent methyltransferases"/>
    <property type="match status" value="1"/>
</dbReference>
<dbReference type="InterPro" id="IPR035248">
    <property type="entry name" value="PRMT5_C"/>
</dbReference>
<evidence type="ECO:0000313" key="12">
    <source>
        <dbReference type="EMBL" id="CCA71044.1"/>
    </source>
</evidence>
<evidence type="ECO:0000256" key="6">
    <source>
        <dbReference type="PIRSR" id="PIRSR015894-2"/>
    </source>
</evidence>
<evidence type="ECO:0000256" key="4">
    <source>
        <dbReference type="PIRNR" id="PIRNR015894"/>
    </source>
</evidence>
<evidence type="ECO:0000259" key="9">
    <source>
        <dbReference type="Pfam" id="PF05185"/>
    </source>
</evidence>
<dbReference type="Pfam" id="PF05185">
    <property type="entry name" value="PRMT5"/>
    <property type="match status" value="1"/>
</dbReference>
<keyword evidence="13" id="KW-1185">Reference proteome</keyword>
<comment type="caution">
    <text evidence="12">The sequence shown here is derived from an EMBL/GenBank/DDBJ whole genome shotgun (WGS) entry which is preliminary data.</text>
</comment>
<feature type="region of interest" description="Disordered" evidence="8">
    <location>
        <begin position="686"/>
        <end position="707"/>
    </location>
</feature>
<dbReference type="GO" id="GO:0032259">
    <property type="term" value="P:methylation"/>
    <property type="evidence" value="ECO:0007669"/>
    <property type="project" value="UniProtKB-KW"/>
</dbReference>
<dbReference type="HOGENOM" id="CLU_010247_0_0_1"/>
<organism evidence="12 13">
    <name type="scientific">Serendipita indica (strain DSM 11827)</name>
    <name type="common">Root endophyte fungus</name>
    <name type="synonym">Piriformospora indica</name>
    <dbReference type="NCBI Taxonomy" id="1109443"/>
    <lineage>
        <taxon>Eukaryota</taxon>
        <taxon>Fungi</taxon>
        <taxon>Dikarya</taxon>
        <taxon>Basidiomycota</taxon>
        <taxon>Agaricomycotina</taxon>
        <taxon>Agaricomycetes</taxon>
        <taxon>Sebacinales</taxon>
        <taxon>Serendipitaceae</taxon>
        <taxon>Serendipita</taxon>
    </lineage>
</organism>
<feature type="binding site" evidence="6">
    <location>
        <position position="432"/>
    </location>
    <ligand>
        <name>S-adenosyl-L-methionine</name>
        <dbReference type="ChEBI" id="CHEBI:59789"/>
    </ligand>
</feature>
<keyword evidence="2 4" id="KW-0808">Transferase</keyword>
<accession>G4TIA1</accession>
<name>G4TIA1_SERID</name>
<dbReference type="PROSITE" id="PS51678">
    <property type="entry name" value="SAM_MT_PRMT"/>
    <property type="match status" value="1"/>
</dbReference>
<evidence type="ECO:0000259" key="10">
    <source>
        <dbReference type="Pfam" id="PF17285"/>
    </source>
</evidence>
<dbReference type="PIRSF" id="PIRSF015894">
    <property type="entry name" value="Skb1_MeTrfase"/>
    <property type="match status" value="1"/>
</dbReference>
<feature type="domain" description="PRMT5 TIM barrel" evidence="10">
    <location>
        <begin position="46"/>
        <end position="328"/>
    </location>
</feature>
<dbReference type="STRING" id="1109443.G4TIA1"/>
<dbReference type="GO" id="GO:0005829">
    <property type="term" value="C:cytosol"/>
    <property type="evidence" value="ECO:0007669"/>
    <property type="project" value="TreeGrafter"/>
</dbReference>
<dbReference type="Pfam" id="PF17285">
    <property type="entry name" value="PRMT5_TIM"/>
    <property type="match status" value="1"/>
</dbReference>
<gene>
    <name evidence="12" type="ORF">PIIN_04979</name>
</gene>
<dbReference type="PANTHER" id="PTHR10738:SF0">
    <property type="entry name" value="PROTEIN ARGININE N-METHYLTRANSFERASE 5"/>
    <property type="match status" value="1"/>
</dbReference>
<feature type="active site" description="Proton donor/acceptor" evidence="5">
    <location>
        <position position="483"/>
    </location>
</feature>
<dbReference type="GO" id="GO:0016274">
    <property type="term" value="F:protein-arginine N-methyltransferase activity"/>
    <property type="evidence" value="ECO:0007669"/>
    <property type="project" value="InterPro"/>
</dbReference>
<dbReference type="OMA" id="IKYAWYE"/>
<comment type="similarity">
    <text evidence="4">Belongs to the class I-like SAM-binding methyltransferase superfamily.</text>
</comment>
<evidence type="ECO:0000259" key="11">
    <source>
        <dbReference type="Pfam" id="PF17286"/>
    </source>
</evidence>
<feature type="domain" description="PRMT5 arginine-N-methyltransferase" evidence="9">
    <location>
        <begin position="343"/>
        <end position="503"/>
    </location>
</feature>
<dbReference type="Proteomes" id="UP000007148">
    <property type="component" value="Unassembled WGS sequence"/>
</dbReference>
<evidence type="ECO:0000256" key="8">
    <source>
        <dbReference type="SAM" id="MobiDB-lite"/>
    </source>
</evidence>
<dbReference type="EMBL" id="CAFZ01000104">
    <property type="protein sequence ID" value="CCA71044.1"/>
    <property type="molecule type" value="Genomic_DNA"/>
</dbReference>
<dbReference type="PANTHER" id="PTHR10738">
    <property type="entry name" value="PROTEIN ARGININE N-METHYLTRANSFERASE 5"/>
    <property type="match status" value="1"/>
</dbReference>
<evidence type="ECO:0000256" key="2">
    <source>
        <dbReference type="ARBA" id="ARBA00022679"/>
    </source>
</evidence>
<evidence type="ECO:0000256" key="5">
    <source>
        <dbReference type="PIRSR" id="PIRSR015894-1"/>
    </source>
</evidence>
<dbReference type="Gene3D" id="3.20.20.150">
    <property type="entry name" value="Divalent-metal-dependent TIM barrel enzymes"/>
    <property type="match status" value="1"/>
</dbReference>
<feature type="binding site" evidence="6">
    <location>
        <begin position="378"/>
        <end position="379"/>
    </location>
    <ligand>
        <name>S-adenosyl-L-methionine</name>
        <dbReference type="ChEBI" id="CHEBI:59789"/>
    </ligand>
</feature>
<protein>
    <recommendedName>
        <fullName evidence="4">Protein arginine N-methyltransferase</fullName>
    </recommendedName>
</protein>
<dbReference type="InterPro" id="IPR035247">
    <property type="entry name" value="PRMT5_TIM"/>
</dbReference>
<dbReference type="Gene3D" id="3.40.50.150">
    <property type="entry name" value="Vaccinia Virus protein VP39"/>
    <property type="match status" value="1"/>
</dbReference>
<dbReference type="eggNOG" id="KOG0822">
    <property type="taxonomic scope" value="Eukaryota"/>
</dbReference>
<dbReference type="GO" id="GO:0006355">
    <property type="term" value="P:regulation of DNA-templated transcription"/>
    <property type="evidence" value="ECO:0007669"/>
    <property type="project" value="TreeGrafter"/>
</dbReference>
<dbReference type="InterPro" id="IPR029063">
    <property type="entry name" value="SAM-dependent_MTases_sf"/>
</dbReference>
<feature type="binding site" evidence="6">
    <location>
        <begin position="458"/>
        <end position="459"/>
    </location>
    <ligand>
        <name>S-adenosyl-L-methionine</name>
        <dbReference type="ChEBI" id="CHEBI:59789"/>
    </ligand>
</feature>
<evidence type="ECO:0000256" key="3">
    <source>
        <dbReference type="ARBA" id="ARBA00022691"/>
    </source>
</evidence>
<dbReference type="AlphaFoldDB" id="G4TIA1"/>
<feature type="active site" description="Proton donor/acceptor" evidence="5">
    <location>
        <position position="474"/>
    </location>
</feature>
<sequence>MSHVPLAAVFSQDDLDQLEKTEKRLEITASDSTPLLRLLKVSSEDGYDLICVPLANETWKSRWKKMCLTDGEKQSEEVERLAEDWRASEGPFLREEMNITRLDEAMGTIGMVSDWLELDSPDDGLRYDSEIALKQELSYAAYLSLQAVILPPPRNRQNVADYGRAVSACLNSTSSYTQISIRIPIYDPRSASRNSIAEETIPEDMPLSVNARAPDGDLSTTWEMWDVIRSICGYNPRLSLTLDLSLPLPLSSGVLSRWSTEPCHHILLPSTSFISNAKGYPVLTKATQNFLRKCFKHHPTILLSRTRTRVHQSGGHMAYAQYVRHLERTAPELVAADQPGTLENFAKGYWDYLQAPLQPLMDNLGSGTYDTFERDPVKYERYEEAVFLALSDRSPTSRTVICVVGAGRGPIVTRCLAALDRSKRDGLVYAVEKNPNAFVTLQEQKVHWKDRVLLIYGDMRRIQVPEPVDILVSELLGSFGDNEASPECLDGAMRFLAPDGISIPSSYTAYLSPISSPKLHNEVLQNSSKSSAETPYVVMFQAVNTLSGDGGGLRGVCGTKIQECWTFEHPRREAVLNEQGLPITNTHNTRSAKLNFHIPNAGILHGLAGYFEAVLYRDVGLSIHPESQPYISPNMLSWFPLFFPLKDPLYLPSNSELTVSIWRLTGRSKIWYEWYAESFLPVLSPPPPLRPLTPREPDGPSHQKTMSTPTAKLLSVNLPSPLVSALASPTGILGTIDTSEGGLRMGGGTDIAAGTVIKIGQTALHNPEGRGSWTGL</sequence>
<dbReference type="InterPro" id="IPR007857">
    <property type="entry name" value="Arg_MeTrfase_PRMT5"/>
</dbReference>
<dbReference type="InterPro" id="IPR035075">
    <property type="entry name" value="PRMT5"/>
</dbReference>
<dbReference type="InParanoid" id="G4TIA1"/>
<evidence type="ECO:0000313" key="13">
    <source>
        <dbReference type="Proteomes" id="UP000007148"/>
    </source>
</evidence>
<dbReference type="GO" id="GO:0005634">
    <property type="term" value="C:nucleus"/>
    <property type="evidence" value="ECO:0007669"/>
    <property type="project" value="TreeGrafter"/>
</dbReference>
<dbReference type="InterPro" id="IPR025799">
    <property type="entry name" value="Arg_MeTrfase"/>
</dbReference>
<dbReference type="Pfam" id="PF17286">
    <property type="entry name" value="PRMT5_C"/>
    <property type="match status" value="1"/>
</dbReference>
<dbReference type="FunCoup" id="G4TIA1">
    <property type="interactions" value="731"/>
</dbReference>
<feature type="binding site" evidence="6">
    <location>
        <position position="369"/>
    </location>
    <ligand>
        <name>S-adenosyl-L-methionine</name>
        <dbReference type="ChEBI" id="CHEBI:59789"/>
    </ligand>
</feature>
<keyword evidence="3 4" id="KW-0949">S-adenosyl-L-methionine</keyword>
<dbReference type="OrthoDB" id="1368803at2759"/>
<keyword evidence="1 4" id="KW-0489">Methyltransferase</keyword>